<dbReference type="CDD" id="cd00093">
    <property type="entry name" value="HTH_XRE"/>
    <property type="match status" value="1"/>
</dbReference>
<organism evidence="2 3">
    <name type="scientific">Streptomyces diastatochromogenes</name>
    <dbReference type="NCBI Taxonomy" id="42236"/>
    <lineage>
        <taxon>Bacteria</taxon>
        <taxon>Bacillati</taxon>
        <taxon>Actinomycetota</taxon>
        <taxon>Actinomycetes</taxon>
        <taxon>Kitasatosporales</taxon>
        <taxon>Streptomycetaceae</taxon>
        <taxon>Streptomyces</taxon>
    </lineage>
</organism>
<evidence type="ECO:0000313" key="2">
    <source>
        <dbReference type="EMBL" id="OXZ00521.1"/>
    </source>
</evidence>
<dbReference type="SMART" id="SM00530">
    <property type="entry name" value="HTH_XRE"/>
    <property type="match status" value="1"/>
</dbReference>
<dbReference type="AlphaFoldDB" id="A0A233SXZ7"/>
<dbReference type="SUPFAM" id="SSF47413">
    <property type="entry name" value="lambda repressor-like DNA-binding domains"/>
    <property type="match status" value="1"/>
</dbReference>
<dbReference type="EMBL" id="MCGQ01000001">
    <property type="protein sequence ID" value="OXZ00521.1"/>
    <property type="molecule type" value="Genomic_DNA"/>
</dbReference>
<sequence>MVPGSVSAVRYHLAMPVLRRRRTGSRSGEDCVVTDRWSQADTCVVCAGPLVQNTGAGRRRRYCGTACRRRAQRQRQARQSAVAEQQGPLGRAVATEVHRLAGQLLASELRQEELATLLERTEAIRRELDIYTAAAVQDARHRGEKWDAVARAAHVAPETARARWGPERVARMMVLHANDKRAAPARWRSARPVAAAEAWEDTDADQTDHAASPVGQLASALAQLQVSSGKTIREVADLTMLSPSFISRVLSGDRLPTWDLVCALTDIFGSDPAELRVLFEAAHGVTAPQRQPVTAAIEQLHAAVRGLYLAAKSPSADQIEALSAKAVTAAAARRLLRGVDVPEWEVLSALVSTLGGRPAEVKPLWEAVHYAFLMCDDPRLPDGTTHITALGERQ</sequence>
<gene>
    <name evidence="2" type="ORF">BEK98_00150</name>
</gene>
<comment type="caution">
    <text evidence="2">The sequence shown here is derived from an EMBL/GenBank/DDBJ whole genome shotgun (WGS) entry which is preliminary data.</text>
</comment>
<name>A0A233SXZ7_STRDA</name>
<proteinExistence type="predicted"/>
<reference evidence="2 3" key="1">
    <citation type="submission" date="2016-07" db="EMBL/GenBank/DDBJ databases">
        <title>Draft genome of Streptomyces diastatochromogenes.</title>
        <authorList>
            <person name="Podduturi R."/>
            <person name="Lukassen M.B."/>
            <person name="Clausen N."/>
            <person name="Nielsen J.L."/>
            <person name="Jorgensen N.O."/>
        </authorList>
    </citation>
    <scope>NUCLEOTIDE SEQUENCE [LARGE SCALE GENOMIC DNA]</scope>
    <source>
        <strain evidence="2 3">DSM 40608</strain>
    </source>
</reference>
<dbReference type="Gene3D" id="1.10.260.40">
    <property type="entry name" value="lambda repressor-like DNA-binding domains"/>
    <property type="match status" value="1"/>
</dbReference>
<evidence type="ECO:0000259" key="1">
    <source>
        <dbReference type="PROSITE" id="PS50943"/>
    </source>
</evidence>
<feature type="domain" description="HTH cro/C1-type" evidence="1">
    <location>
        <begin position="221"/>
        <end position="275"/>
    </location>
</feature>
<dbReference type="Proteomes" id="UP000215483">
    <property type="component" value="Unassembled WGS sequence"/>
</dbReference>
<dbReference type="InterPro" id="IPR010982">
    <property type="entry name" value="Lambda_DNA-bd_dom_sf"/>
</dbReference>
<dbReference type="InterPro" id="IPR001387">
    <property type="entry name" value="Cro/C1-type_HTH"/>
</dbReference>
<dbReference type="GO" id="GO:0003677">
    <property type="term" value="F:DNA binding"/>
    <property type="evidence" value="ECO:0007669"/>
    <property type="project" value="InterPro"/>
</dbReference>
<accession>A0A233SXZ7</accession>
<keyword evidence="3" id="KW-1185">Reference proteome</keyword>
<evidence type="ECO:0000313" key="3">
    <source>
        <dbReference type="Proteomes" id="UP000215483"/>
    </source>
</evidence>
<dbReference type="PROSITE" id="PS50943">
    <property type="entry name" value="HTH_CROC1"/>
    <property type="match status" value="1"/>
</dbReference>
<protein>
    <recommendedName>
        <fullName evidence="1">HTH cro/C1-type domain-containing protein</fullName>
    </recommendedName>
</protein>
<dbReference type="Pfam" id="PF13560">
    <property type="entry name" value="HTH_31"/>
    <property type="match status" value="1"/>
</dbReference>